<organism evidence="10 11">
    <name type="scientific">Citrus clementina</name>
    <name type="common">Clementine</name>
    <name type="synonym">Citrus deliciosa x Citrus sinensis</name>
    <dbReference type="NCBI Taxonomy" id="85681"/>
    <lineage>
        <taxon>Eukaryota</taxon>
        <taxon>Viridiplantae</taxon>
        <taxon>Streptophyta</taxon>
        <taxon>Embryophyta</taxon>
        <taxon>Tracheophyta</taxon>
        <taxon>Spermatophyta</taxon>
        <taxon>Magnoliopsida</taxon>
        <taxon>eudicotyledons</taxon>
        <taxon>Gunneridae</taxon>
        <taxon>Pentapetalae</taxon>
        <taxon>rosids</taxon>
        <taxon>malvids</taxon>
        <taxon>Sapindales</taxon>
        <taxon>Rutaceae</taxon>
        <taxon>Aurantioideae</taxon>
        <taxon>Citrus</taxon>
    </lineage>
</organism>
<dbReference type="Gene3D" id="1.25.40.20">
    <property type="entry name" value="Ankyrin repeat-containing domain"/>
    <property type="match status" value="3"/>
</dbReference>
<evidence type="ECO:0000313" key="10">
    <source>
        <dbReference type="EMBL" id="ESR33346.1"/>
    </source>
</evidence>
<dbReference type="Pfam" id="PF00023">
    <property type="entry name" value="Ank"/>
    <property type="match status" value="1"/>
</dbReference>
<sequence>MNPDLYRDAAKGEIEPFNEIAKDELVSIATHEKNTVLHVNIASQQEGERVSTEFVEGILEMCPSLLLQVNDKGDTPLHVAAKCRHPAVVEVLIKFAKKQSRELESGVDWVRWMLLVENEEKNTALHEAVQSAAKGSVEMVAEILENCPSADHRGPDGLTTLHAAVICNAEDVIKLLLEKKKILTRERDRHGWTSLHHAAYLGHSNITSMMLKSEDDKIVALYKEDDRGMTALHLAASQGYERVVRRIIRHCPESYSIVDNRGWNARHFAMVSLRGGVLKSLLENPYVISLIHGRDKNGNTPLHVLAAAYRSDYRKVRESHLVVAALIATVAFAAVFTIPGGYKSDNGTAILRGNTAFQAFIISDTIAMVLSRSAVFIHFVLSFEVGGKAEIDSLVTAFISTMTSMGAMVIAFVTGTYAMLATSFGLAIITCFIGLTFFLLALCVMRRAFYIIE</sequence>
<evidence type="ECO:0000259" key="9">
    <source>
        <dbReference type="Pfam" id="PF13962"/>
    </source>
</evidence>
<feature type="repeat" description="ANK" evidence="7">
    <location>
        <begin position="72"/>
        <end position="94"/>
    </location>
</feature>
<feature type="repeat" description="ANK" evidence="7">
    <location>
        <begin position="227"/>
        <end position="250"/>
    </location>
</feature>
<dbReference type="Pfam" id="PF13962">
    <property type="entry name" value="PGG"/>
    <property type="match status" value="1"/>
</dbReference>
<dbReference type="PROSITE" id="PS50088">
    <property type="entry name" value="ANK_REPEAT"/>
    <property type="match status" value="2"/>
</dbReference>
<dbReference type="Gramene" id="ESR33346">
    <property type="protein sequence ID" value="ESR33346"/>
    <property type="gene ID" value="CICLE_v10006968mg"/>
</dbReference>
<evidence type="ECO:0000256" key="2">
    <source>
        <dbReference type="ARBA" id="ARBA00022692"/>
    </source>
</evidence>
<evidence type="ECO:0000256" key="4">
    <source>
        <dbReference type="ARBA" id="ARBA00022989"/>
    </source>
</evidence>
<dbReference type="InParanoid" id="V4S8W4"/>
<evidence type="ECO:0000256" key="5">
    <source>
        <dbReference type="ARBA" id="ARBA00023043"/>
    </source>
</evidence>
<keyword evidence="11" id="KW-1185">Reference proteome</keyword>
<gene>
    <name evidence="10" type="ORF">CICLE_v10006968mg</name>
</gene>
<protein>
    <recommendedName>
        <fullName evidence="9">PGG domain-containing protein</fullName>
    </recommendedName>
</protein>
<evidence type="ECO:0000256" key="3">
    <source>
        <dbReference type="ARBA" id="ARBA00022737"/>
    </source>
</evidence>
<dbReference type="GO" id="GO:0005886">
    <property type="term" value="C:plasma membrane"/>
    <property type="evidence" value="ECO:0007669"/>
    <property type="project" value="TreeGrafter"/>
</dbReference>
<dbReference type="SUPFAM" id="SSF48403">
    <property type="entry name" value="Ankyrin repeat"/>
    <property type="match status" value="1"/>
</dbReference>
<dbReference type="KEGG" id="cic:CICLE_v10006968mg"/>
<evidence type="ECO:0000256" key="8">
    <source>
        <dbReference type="SAM" id="Phobius"/>
    </source>
</evidence>
<feature type="transmembrane region" description="Helical" evidence="8">
    <location>
        <begin position="320"/>
        <end position="339"/>
    </location>
</feature>
<evidence type="ECO:0000256" key="1">
    <source>
        <dbReference type="ARBA" id="ARBA00004141"/>
    </source>
</evidence>
<feature type="transmembrane region" description="Helical" evidence="8">
    <location>
        <begin position="359"/>
        <end position="381"/>
    </location>
</feature>
<reference evidence="10 11" key="1">
    <citation type="submission" date="2013-10" db="EMBL/GenBank/DDBJ databases">
        <authorList>
            <consortium name="International Citrus Genome Consortium"/>
            <person name="Jenkins J."/>
            <person name="Schmutz J."/>
            <person name="Prochnik S."/>
            <person name="Rokhsar D."/>
            <person name="Gmitter F."/>
            <person name="Ollitrault P."/>
            <person name="Machado M."/>
            <person name="Talon M."/>
            <person name="Wincker P."/>
            <person name="Jaillon O."/>
            <person name="Morgante M."/>
        </authorList>
    </citation>
    <scope>NUCLEOTIDE SEQUENCE</scope>
    <source>
        <strain evidence="11">cv. Clemenules</strain>
    </source>
</reference>
<keyword evidence="4 8" id="KW-1133">Transmembrane helix</keyword>
<evidence type="ECO:0000256" key="6">
    <source>
        <dbReference type="ARBA" id="ARBA00023136"/>
    </source>
</evidence>
<evidence type="ECO:0000256" key="7">
    <source>
        <dbReference type="PROSITE-ProRule" id="PRU00023"/>
    </source>
</evidence>
<name>V4S8W4_CITCL</name>
<dbReference type="STRING" id="85681.V4S8W4"/>
<feature type="transmembrane region" description="Helical" evidence="8">
    <location>
        <begin position="424"/>
        <end position="445"/>
    </location>
</feature>
<dbReference type="InterPro" id="IPR026961">
    <property type="entry name" value="PGG_dom"/>
</dbReference>
<feature type="domain" description="PGG" evidence="9">
    <location>
        <begin position="312"/>
        <end position="418"/>
    </location>
</feature>
<keyword evidence="3" id="KW-0677">Repeat</keyword>
<dbReference type="Pfam" id="PF12796">
    <property type="entry name" value="Ank_2"/>
    <property type="match status" value="2"/>
</dbReference>
<dbReference type="PANTHER" id="PTHR24186:SF53">
    <property type="entry name" value="PGG DOMAIN-CONTAINING PROTEIN"/>
    <property type="match status" value="1"/>
</dbReference>
<comment type="subcellular location">
    <subcellularLocation>
        <location evidence="1">Membrane</location>
        <topology evidence="1">Multi-pass membrane protein</topology>
    </subcellularLocation>
</comment>
<dbReference type="InterPro" id="IPR036770">
    <property type="entry name" value="Ankyrin_rpt-contain_sf"/>
</dbReference>
<dbReference type="InterPro" id="IPR002110">
    <property type="entry name" value="Ankyrin_rpt"/>
</dbReference>
<dbReference type="EMBL" id="KI537036">
    <property type="protein sequence ID" value="ESR33346.1"/>
    <property type="molecule type" value="Genomic_DNA"/>
</dbReference>
<dbReference type="SMART" id="SM00248">
    <property type="entry name" value="ANK"/>
    <property type="match status" value="8"/>
</dbReference>
<dbReference type="PANTHER" id="PTHR24186">
    <property type="entry name" value="PROTEIN PHOSPHATASE 1 REGULATORY SUBUNIT"/>
    <property type="match status" value="1"/>
</dbReference>
<dbReference type="OMA" id="WLFDSVH"/>
<evidence type="ECO:0000313" key="11">
    <source>
        <dbReference type="Proteomes" id="UP000030687"/>
    </source>
</evidence>
<keyword evidence="5 7" id="KW-0040">ANK repeat</keyword>
<keyword evidence="6 8" id="KW-0472">Membrane</keyword>
<proteinExistence type="predicted"/>
<dbReference type="Proteomes" id="UP000030687">
    <property type="component" value="Unassembled WGS sequence"/>
</dbReference>
<keyword evidence="2 8" id="KW-0812">Transmembrane</keyword>
<accession>V4S8W4</accession>
<dbReference type="FunCoup" id="V4S8W4">
    <property type="interactions" value="89"/>
</dbReference>
<dbReference type="eggNOG" id="KOG0504">
    <property type="taxonomic scope" value="Eukaryota"/>
</dbReference>
<dbReference type="AlphaFoldDB" id="V4S8W4"/>
<feature type="transmembrane region" description="Helical" evidence="8">
    <location>
        <begin position="393"/>
        <end position="418"/>
    </location>
</feature>
<dbReference type="PROSITE" id="PS50297">
    <property type="entry name" value="ANK_REP_REGION"/>
    <property type="match status" value="2"/>
</dbReference>